<evidence type="ECO:0000256" key="10">
    <source>
        <dbReference type="ARBA" id="ARBA00022989"/>
    </source>
</evidence>
<evidence type="ECO:0000256" key="12">
    <source>
        <dbReference type="ARBA" id="ARBA00023136"/>
    </source>
</evidence>
<evidence type="ECO:0000313" key="16">
    <source>
        <dbReference type="EMBL" id="KOF76606.1"/>
    </source>
</evidence>
<dbReference type="STRING" id="37653.A0A0L8GHX9"/>
<name>A0A0L8GHX9_OCTBM</name>
<comment type="subcellular location">
    <subcellularLocation>
        <location evidence="1">Endoplasmic reticulum</location>
    </subcellularLocation>
    <subcellularLocation>
        <location evidence="2 15">Golgi apparatus membrane</location>
        <topology evidence="2 15">Single-pass type II membrane protein</topology>
    </subcellularLocation>
</comment>
<dbReference type="KEGG" id="obi:106876718"/>
<dbReference type="EMBL" id="KQ421736">
    <property type="protein sequence ID" value="KOF76606.1"/>
    <property type="molecule type" value="Genomic_DNA"/>
</dbReference>
<accession>A0A0L8GHX9</accession>
<keyword evidence="6" id="KW-0808">Transferase</keyword>
<dbReference type="GO" id="GO:0016758">
    <property type="term" value="F:hexosyltransferase activity"/>
    <property type="evidence" value="ECO:0007669"/>
    <property type="project" value="InterPro"/>
</dbReference>
<gene>
    <name evidence="16" type="ORF">OCBIM_22033140mg</name>
</gene>
<sequence length="497" mass="57543">MEIPKNLSDALIIVFFLLAYILYHVHHFKLPFELIVLVSSARENFDHRTIIRNTWACNESGELGYRRIKVYFVVGDKSCPFPTEDRVDAYSCCPWTPQATHLQITNQEALISSVDDNKKSHQGNILEPQPVGLELTASRYPRLKLFIAFRILHPIIIRKFGLHESIKADASLPRIPVVLLNGANQEEVVRVHFSDIDSGILQNNFYYQPVEAFLLPKDFEGILMLDIPENTDISYSGNINNISAVFCLPPDSDTVIYFYQSNPNIRCWSQLATNFIYDIDDFGDLERHITSRPERHKKWTAEKWIEEQRLLEEKNKFSDLMVVQQIDVYRNLANKLLLAQKKLMKWHTYSYVLKSDDDCFLNLKQILKHLDSIEYKTFWFGKFRSNWAVDRYGKWAEWLYDSVVYPKFACGSGNVITSDISQWLANSSDYLKVYQGEDVTMGIWLAAAFGPVTVDDQRWHCTKTCSPDMFSMPDLTAEELSRMWADNMNCGNPCGCE</sequence>
<dbReference type="GO" id="GO:0008194">
    <property type="term" value="F:UDP-glycosyltransferase activity"/>
    <property type="evidence" value="ECO:0007669"/>
    <property type="project" value="TreeGrafter"/>
</dbReference>
<comment type="pathway">
    <text evidence="3">Protein modification; protein glycosylation.</text>
</comment>
<dbReference type="GO" id="GO:0000139">
    <property type="term" value="C:Golgi membrane"/>
    <property type="evidence" value="ECO:0007669"/>
    <property type="project" value="UniProtKB-SubCell"/>
</dbReference>
<keyword evidence="9 15" id="KW-0735">Signal-anchor</keyword>
<evidence type="ECO:0000256" key="11">
    <source>
        <dbReference type="ARBA" id="ARBA00023034"/>
    </source>
</evidence>
<proteinExistence type="inferred from homology"/>
<keyword evidence="8" id="KW-0256">Endoplasmic reticulum</keyword>
<dbReference type="EC" id="2.4.1.-" evidence="15"/>
<comment type="similarity">
    <text evidence="4 15">Belongs to the glycosyltransferase 31 family.</text>
</comment>
<evidence type="ECO:0000256" key="6">
    <source>
        <dbReference type="ARBA" id="ARBA00022679"/>
    </source>
</evidence>
<protein>
    <recommendedName>
        <fullName evidence="15">Hexosyltransferase</fullName>
        <ecNumber evidence="15">2.4.1.-</ecNumber>
    </recommendedName>
</protein>
<reference evidence="16" key="1">
    <citation type="submission" date="2015-07" db="EMBL/GenBank/DDBJ databases">
        <title>MeaNS - Measles Nucleotide Surveillance Program.</title>
        <authorList>
            <person name="Tran T."/>
            <person name="Druce J."/>
        </authorList>
    </citation>
    <scope>NUCLEOTIDE SEQUENCE</scope>
    <source>
        <strain evidence="16">UCB-OBI-ISO-001</strain>
        <tissue evidence="16">Gonad</tissue>
    </source>
</reference>
<keyword evidence="11 15" id="KW-0333">Golgi apparatus</keyword>
<keyword evidence="5 15" id="KW-0328">Glycosyltransferase</keyword>
<keyword evidence="12 15" id="KW-0472">Membrane</keyword>
<evidence type="ECO:0000256" key="1">
    <source>
        <dbReference type="ARBA" id="ARBA00004240"/>
    </source>
</evidence>
<dbReference type="AlphaFoldDB" id="A0A0L8GHX9"/>
<dbReference type="GO" id="GO:0005783">
    <property type="term" value="C:endoplasmic reticulum"/>
    <property type="evidence" value="ECO:0007669"/>
    <property type="project" value="UniProtKB-SubCell"/>
</dbReference>
<evidence type="ECO:0000256" key="5">
    <source>
        <dbReference type="ARBA" id="ARBA00022676"/>
    </source>
</evidence>
<evidence type="ECO:0000256" key="4">
    <source>
        <dbReference type="ARBA" id="ARBA00008661"/>
    </source>
</evidence>
<dbReference type="InterPro" id="IPR002659">
    <property type="entry name" value="Glyco_trans_31"/>
</dbReference>
<evidence type="ECO:0000256" key="3">
    <source>
        <dbReference type="ARBA" id="ARBA00004922"/>
    </source>
</evidence>
<evidence type="ECO:0000256" key="14">
    <source>
        <dbReference type="ARBA" id="ARBA00047667"/>
    </source>
</evidence>
<evidence type="ECO:0000256" key="2">
    <source>
        <dbReference type="ARBA" id="ARBA00004323"/>
    </source>
</evidence>
<dbReference type="GO" id="GO:0006493">
    <property type="term" value="P:protein O-linked glycosylation"/>
    <property type="evidence" value="ECO:0007669"/>
    <property type="project" value="TreeGrafter"/>
</dbReference>
<evidence type="ECO:0000256" key="8">
    <source>
        <dbReference type="ARBA" id="ARBA00022824"/>
    </source>
</evidence>
<feature type="transmembrane region" description="Helical" evidence="15">
    <location>
        <begin position="7"/>
        <end position="25"/>
    </location>
</feature>
<organism evidence="16">
    <name type="scientific">Octopus bimaculoides</name>
    <name type="common">California two-spotted octopus</name>
    <dbReference type="NCBI Taxonomy" id="37653"/>
    <lineage>
        <taxon>Eukaryota</taxon>
        <taxon>Metazoa</taxon>
        <taxon>Spiralia</taxon>
        <taxon>Lophotrochozoa</taxon>
        <taxon>Mollusca</taxon>
        <taxon>Cephalopoda</taxon>
        <taxon>Coleoidea</taxon>
        <taxon>Octopodiformes</taxon>
        <taxon>Octopoda</taxon>
        <taxon>Incirrata</taxon>
        <taxon>Octopodidae</taxon>
        <taxon>Octopus</taxon>
    </lineage>
</organism>
<evidence type="ECO:0000256" key="15">
    <source>
        <dbReference type="RuleBase" id="RU363063"/>
    </source>
</evidence>
<keyword evidence="10 15" id="KW-1133">Transmembrane helix</keyword>
<dbReference type="OrthoDB" id="408631at2759"/>
<dbReference type="Gene3D" id="3.90.550.50">
    <property type="match status" value="1"/>
</dbReference>
<comment type="catalytic activity">
    <reaction evidence="14">
        <text>3-O-(N-acetyl-beta-D-glucosaminyl-(1-&gt;4)-alpha-D-mannosyl)-L-threonyl-[protein] + UDP-N-acetyl-alpha-D-galactosamine = 3-O-[beta-D-GalNAc-(1-&gt;3)-beta-D-GlcNAc-(1-&gt;4)-alpha-D-Man]-L-Thr-[protein] + UDP + H(+)</text>
        <dbReference type="Rhea" id="RHEA:37667"/>
        <dbReference type="Rhea" id="RHEA-COMP:13308"/>
        <dbReference type="Rhea" id="RHEA-COMP:13618"/>
        <dbReference type="ChEBI" id="CHEBI:15378"/>
        <dbReference type="ChEBI" id="CHEBI:58223"/>
        <dbReference type="ChEBI" id="CHEBI:67138"/>
        <dbReference type="ChEBI" id="CHEBI:136709"/>
        <dbReference type="ChEBI" id="CHEBI:137540"/>
        <dbReference type="EC" id="2.4.1.313"/>
    </reaction>
</comment>
<keyword evidence="13" id="KW-0325">Glycoprotein</keyword>
<dbReference type="PANTHER" id="PTHR11214:SF219">
    <property type="entry name" value="UDP-GALNAC:BETA-1,3-N-ACETYLGALACTOSAMINYLTRANSFERASE 2"/>
    <property type="match status" value="1"/>
</dbReference>
<evidence type="ECO:0000256" key="13">
    <source>
        <dbReference type="ARBA" id="ARBA00023180"/>
    </source>
</evidence>
<keyword evidence="7 15" id="KW-0812">Transmembrane</keyword>
<evidence type="ECO:0000256" key="7">
    <source>
        <dbReference type="ARBA" id="ARBA00022692"/>
    </source>
</evidence>
<dbReference type="Pfam" id="PF01762">
    <property type="entry name" value="Galactosyl_T"/>
    <property type="match status" value="1"/>
</dbReference>
<evidence type="ECO:0000256" key="9">
    <source>
        <dbReference type="ARBA" id="ARBA00022968"/>
    </source>
</evidence>
<dbReference type="PANTHER" id="PTHR11214">
    <property type="entry name" value="BETA-1,3-N-ACETYLGLUCOSAMINYLTRANSFERASE"/>
    <property type="match status" value="1"/>
</dbReference>